<keyword evidence="7" id="KW-1185">Reference proteome</keyword>
<name>A0A545UCI9_9GAMM</name>
<dbReference type="Gene3D" id="1.10.10.10">
    <property type="entry name" value="Winged helix-like DNA-binding domain superfamily/Winged helix DNA-binding domain"/>
    <property type="match status" value="1"/>
</dbReference>
<dbReference type="GO" id="GO:0043565">
    <property type="term" value="F:sequence-specific DNA binding"/>
    <property type="evidence" value="ECO:0007669"/>
    <property type="project" value="TreeGrafter"/>
</dbReference>
<dbReference type="PANTHER" id="PTHR30427:SF1">
    <property type="entry name" value="TRANSCRIPTIONAL ACTIVATOR PROTEIN LYSR"/>
    <property type="match status" value="1"/>
</dbReference>
<dbReference type="Pfam" id="PF03466">
    <property type="entry name" value="LysR_substrate"/>
    <property type="match status" value="1"/>
</dbReference>
<proteinExistence type="inferred from homology"/>
<dbReference type="SUPFAM" id="SSF46785">
    <property type="entry name" value="Winged helix' DNA-binding domain"/>
    <property type="match status" value="1"/>
</dbReference>
<evidence type="ECO:0000313" key="7">
    <source>
        <dbReference type="Proteomes" id="UP000315439"/>
    </source>
</evidence>
<dbReference type="GO" id="GO:0010628">
    <property type="term" value="P:positive regulation of gene expression"/>
    <property type="evidence" value="ECO:0007669"/>
    <property type="project" value="TreeGrafter"/>
</dbReference>
<dbReference type="EMBL" id="VIKS01000009">
    <property type="protein sequence ID" value="TQV87176.1"/>
    <property type="molecule type" value="Genomic_DNA"/>
</dbReference>
<keyword evidence="3" id="KW-0238">DNA-binding</keyword>
<dbReference type="SUPFAM" id="SSF53850">
    <property type="entry name" value="Periplasmic binding protein-like II"/>
    <property type="match status" value="1"/>
</dbReference>
<dbReference type="Pfam" id="PF00126">
    <property type="entry name" value="HTH_1"/>
    <property type="match status" value="1"/>
</dbReference>
<dbReference type="OrthoDB" id="6624490at2"/>
<evidence type="ECO:0000256" key="3">
    <source>
        <dbReference type="ARBA" id="ARBA00023125"/>
    </source>
</evidence>
<dbReference type="AlphaFoldDB" id="A0A545UCI9"/>
<evidence type="ECO:0000259" key="5">
    <source>
        <dbReference type="PROSITE" id="PS50931"/>
    </source>
</evidence>
<keyword evidence="2" id="KW-0805">Transcription regulation</keyword>
<dbReference type="InterPro" id="IPR005119">
    <property type="entry name" value="LysR_subst-bd"/>
</dbReference>
<dbReference type="Proteomes" id="UP000315439">
    <property type="component" value="Unassembled WGS sequence"/>
</dbReference>
<dbReference type="GO" id="GO:0009089">
    <property type="term" value="P:lysine biosynthetic process via diaminopimelate"/>
    <property type="evidence" value="ECO:0007669"/>
    <property type="project" value="TreeGrafter"/>
</dbReference>
<evidence type="ECO:0000256" key="2">
    <source>
        <dbReference type="ARBA" id="ARBA00023015"/>
    </source>
</evidence>
<comment type="caution">
    <text evidence="6">The sequence shown here is derived from an EMBL/GenBank/DDBJ whole genome shotgun (WGS) entry which is preliminary data.</text>
</comment>
<dbReference type="PANTHER" id="PTHR30427">
    <property type="entry name" value="TRANSCRIPTIONAL ACTIVATOR PROTEIN LYSR"/>
    <property type="match status" value="1"/>
</dbReference>
<evidence type="ECO:0000313" key="6">
    <source>
        <dbReference type="EMBL" id="TQV87176.1"/>
    </source>
</evidence>
<accession>A0A545UCI9</accession>
<sequence>MRLRHIEVFHAIYTTGSVTNAAKMLHVSQPSVSKVLSHAEMQLGFRLFNRVKGRLVPTDEAVLLFEEVDRVYRQLNTINDAAENIKNKEVGRISLALTPALGFDLIPQTVAQFRQKHPKITFDIQTLHNDQLQKHLLRHKSELAIMFAPENLSGINEIFFGTGKLVAVYPRSLLPHCPKTISLSQVIEHPLVSIWNSGPLANLIWREMMEQQLQPSTAVKVQTYFIAVNLVKHGAGICIVDEFTARGQQNDETGIAELAESLEFPIKGLYLENKPLSHATQDFLETLKKKF</sequence>
<organism evidence="6 7">
    <name type="scientific">Aliikangiella coralliicola</name>
    <dbReference type="NCBI Taxonomy" id="2592383"/>
    <lineage>
        <taxon>Bacteria</taxon>
        <taxon>Pseudomonadati</taxon>
        <taxon>Pseudomonadota</taxon>
        <taxon>Gammaproteobacteria</taxon>
        <taxon>Oceanospirillales</taxon>
        <taxon>Pleioneaceae</taxon>
        <taxon>Aliikangiella</taxon>
    </lineage>
</organism>
<evidence type="ECO:0000256" key="4">
    <source>
        <dbReference type="ARBA" id="ARBA00023163"/>
    </source>
</evidence>
<dbReference type="PROSITE" id="PS50931">
    <property type="entry name" value="HTH_LYSR"/>
    <property type="match status" value="1"/>
</dbReference>
<feature type="domain" description="HTH lysR-type" evidence="5">
    <location>
        <begin position="1"/>
        <end position="58"/>
    </location>
</feature>
<dbReference type="InterPro" id="IPR000847">
    <property type="entry name" value="LysR_HTH_N"/>
</dbReference>
<dbReference type="InterPro" id="IPR036390">
    <property type="entry name" value="WH_DNA-bd_sf"/>
</dbReference>
<dbReference type="RefSeq" id="WP_142932203.1">
    <property type="nucleotide sequence ID" value="NZ_ML660165.1"/>
</dbReference>
<protein>
    <submittedName>
        <fullName evidence="6">LysR family transcriptional regulator</fullName>
    </submittedName>
</protein>
<dbReference type="InterPro" id="IPR036388">
    <property type="entry name" value="WH-like_DNA-bd_sf"/>
</dbReference>
<dbReference type="Gene3D" id="3.40.190.290">
    <property type="match status" value="1"/>
</dbReference>
<dbReference type="PRINTS" id="PR00039">
    <property type="entry name" value="HTHLYSR"/>
</dbReference>
<keyword evidence="4" id="KW-0804">Transcription</keyword>
<reference evidence="6 7" key="1">
    <citation type="submission" date="2019-07" db="EMBL/GenBank/DDBJ databases">
        <title>Draft genome for Aliikangiella sp. M105.</title>
        <authorList>
            <person name="Wang G."/>
        </authorList>
    </citation>
    <scope>NUCLEOTIDE SEQUENCE [LARGE SCALE GENOMIC DNA]</scope>
    <source>
        <strain evidence="6 7">M105</strain>
    </source>
</reference>
<gene>
    <name evidence="6" type="ORF">FLL46_15340</name>
</gene>
<comment type="similarity">
    <text evidence="1">Belongs to the LysR transcriptional regulatory family.</text>
</comment>
<dbReference type="GO" id="GO:0003700">
    <property type="term" value="F:DNA-binding transcription factor activity"/>
    <property type="evidence" value="ECO:0007669"/>
    <property type="project" value="InterPro"/>
</dbReference>
<evidence type="ECO:0000256" key="1">
    <source>
        <dbReference type="ARBA" id="ARBA00009437"/>
    </source>
</evidence>